<dbReference type="Proteomes" id="UP000001610">
    <property type="component" value="Unassembled WGS sequence"/>
</dbReference>
<dbReference type="Pfam" id="PF00400">
    <property type="entry name" value="WD40"/>
    <property type="match status" value="4"/>
</dbReference>
<feature type="compositionally biased region" description="Polar residues" evidence="5">
    <location>
        <begin position="179"/>
        <end position="189"/>
    </location>
</feature>
<feature type="repeat" description="WD" evidence="4">
    <location>
        <begin position="573"/>
        <end position="614"/>
    </location>
</feature>
<accession>G3J4R5</accession>
<feature type="compositionally biased region" description="Low complexity" evidence="5">
    <location>
        <begin position="216"/>
        <end position="226"/>
    </location>
</feature>
<dbReference type="PROSITE" id="PS00678">
    <property type="entry name" value="WD_REPEATS_1"/>
    <property type="match status" value="1"/>
</dbReference>
<dbReference type="InterPro" id="IPR051350">
    <property type="entry name" value="WD_repeat-ST_regulator"/>
</dbReference>
<dbReference type="InParanoid" id="G3J4R5"/>
<dbReference type="InterPro" id="IPR006595">
    <property type="entry name" value="CTLH_C"/>
</dbReference>
<dbReference type="InterPro" id="IPR006594">
    <property type="entry name" value="LisH"/>
</dbReference>
<dbReference type="CDD" id="cd00200">
    <property type="entry name" value="WD40"/>
    <property type="match status" value="1"/>
</dbReference>
<dbReference type="Pfam" id="PF23627">
    <property type="entry name" value="LisH_WDR26"/>
    <property type="match status" value="1"/>
</dbReference>
<dbReference type="AlphaFoldDB" id="G3J4R5"/>
<dbReference type="Gene3D" id="2.130.10.10">
    <property type="entry name" value="YVTN repeat-like/Quinoprotein amine dehydrogenase"/>
    <property type="match status" value="1"/>
</dbReference>
<evidence type="ECO:0000256" key="4">
    <source>
        <dbReference type="PROSITE-ProRule" id="PRU00221"/>
    </source>
</evidence>
<keyword evidence="8" id="KW-1185">Reference proteome</keyword>
<reference evidence="7 8" key="1">
    <citation type="journal article" date="2011" name="Genome Biol.">
        <title>Genome sequence of the insect pathogenic fungus Cordyceps militaris, a valued traditional Chinese medicine.</title>
        <authorList>
            <person name="Zheng P."/>
            <person name="Xia Y."/>
            <person name="Xiao G."/>
            <person name="Xiong C."/>
            <person name="Hu X."/>
            <person name="Zhang S."/>
            <person name="Zheng H."/>
            <person name="Huang Y."/>
            <person name="Zhou Y."/>
            <person name="Wang S."/>
            <person name="Zhao G.P."/>
            <person name="Liu X."/>
            <person name="St Leger R.J."/>
            <person name="Wang C."/>
        </authorList>
    </citation>
    <scope>NUCLEOTIDE SEQUENCE [LARGE SCALE GENOMIC DNA]</scope>
    <source>
        <strain evidence="7 8">CM01</strain>
    </source>
</reference>
<dbReference type="EMBL" id="JH126399">
    <property type="protein sequence ID" value="EGX96730.1"/>
    <property type="molecule type" value="Genomic_DNA"/>
</dbReference>
<evidence type="ECO:0000256" key="3">
    <source>
        <dbReference type="ARBA" id="ARBA00022737"/>
    </source>
</evidence>
<dbReference type="VEuPathDB" id="FungiDB:CCM_01388"/>
<dbReference type="SUPFAM" id="SSF50978">
    <property type="entry name" value="WD40 repeat-like"/>
    <property type="match status" value="1"/>
</dbReference>
<keyword evidence="3" id="KW-0677">Repeat</keyword>
<evidence type="ECO:0000256" key="1">
    <source>
        <dbReference type="ARBA" id="ARBA00002343"/>
    </source>
</evidence>
<feature type="repeat" description="WD" evidence="4">
    <location>
        <begin position="531"/>
        <end position="572"/>
    </location>
</feature>
<evidence type="ECO:0000313" key="8">
    <source>
        <dbReference type="Proteomes" id="UP000001610"/>
    </source>
</evidence>
<dbReference type="PANTHER" id="PTHR22838:SF0">
    <property type="entry name" value="WD REPEAT-CONTAINING PROTEIN 26"/>
    <property type="match status" value="1"/>
</dbReference>
<dbReference type="PROSITE" id="PS50897">
    <property type="entry name" value="CTLH"/>
    <property type="match status" value="1"/>
</dbReference>
<dbReference type="PANTHER" id="PTHR22838">
    <property type="entry name" value="WD REPEAT PROTEIN 26-RELATED"/>
    <property type="match status" value="1"/>
</dbReference>
<feature type="domain" description="CTLH" evidence="6">
    <location>
        <begin position="346"/>
        <end position="416"/>
    </location>
</feature>
<dbReference type="PROSITE" id="PS50082">
    <property type="entry name" value="WD_REPEATS_2"/>
    <property type="match status" value="3"/>
</dbReference>
<feature type="repeat" description="WD" evidence="4">
    <location>
        <begin position="784"/>
        <end position="826"/>
    </location>
</feature>
<dbReference type="PROSITE" id="PS50294">
    <property type="entry name" value="WD_REPEATS_REGION"/>
    <property type="match status" value="2"/>
</dbReference>
<dbReference type="HOGENOM" id="CLU_000288_57_25_1"/>
<feature type="compositionally biased region" description="Polar residues" evidence="5">
    <location>
        <begin position="263"/>
        <end position="278"/>
    </location>
</feature>
<evidence type="ECO:0000259" key="6">
    <source>
        <dbReference type="PROSITE" id="PS50897"/>
    </source>
</evidence>
<dbReference type="Pfam" id="PF21889">
    <property type="entry name" value="TPR1-like_2nd"/>
    <property type="match status" value="1"/>
</dbReference>
<feature type="compositionally biased region" description="Low complexity" evidence="5">
    <location>
        <begin position="123"/>
        <end position="138"/>
    </location>
</feature>
<feature type="region of interest" description="Disordered" evidence="5">
    <location>
        <begin position="92"/>
        <end position="311"/>
    </location>
</feature>
<dbReference type="SMART" id="SM00320">
    <property type="entry name" value="WD40"/>
    <property type="match status" value="5"/>
</dbReference>
<evidence type="ECO:0000256" key="2">
    <source>
        <dbReference type="ARBA" id="ARBA00022574"/>
    </source>
</evidence>
<dbReference type="KEGG" id="cmt:CCM_01388"/>
<organism evidence="7 8">
    <name type="scientific">Cordyceps militaris (strain CM01)</name>
    <name type="common">Caterpillar fungus</name>
    <dbReference type="NCBI Taxonomy" id="983644"/>
    <lineage>
        <taxon>Eukaryota</taxon>
        <taxon>Fungi</taxon>
        <taxon>Dikarya</taxon>
        <taxon>Ascomycota</taxon>
        <taxon>Pezizomycotina</taxon>
        <taxon>Sordariomycetes</taxon>
        <taxon>Hypocreomycetidae</taxon>
        <taxon>Hypocreales</taxon>
        <taxon>Cordycipitaceae</taxon>
        <taxon>Cordyceps</taxon>
    </lineage>
</organism>
<dbReference type="InterPro" id="IPR036322">
    <property type="entry name" value="WD40_repeat_dom_sf"/>
</dbReference>
<protein>
    <submittedName>
        <fullName evidence="7">WD domain protein</fullName>
    </submittedName>
</protein>
<dbReference type="PROSITE" id="PS50896">
    <property type="entry name" value="LISH"/>
    <property type="match status" value="1"/>
</dbReference>
<evidence type="ECO:0000256" key="5">
    <source>
        <dbReference type="SAM" id="MobiDB-lite"/>
    </source>
</evidence>
<keyword evidence="2 4" id="KW-0853">WD repeat</keyword>
<sequence>MVTKQPNNNKASSISALASNIVLPQRQPSSLPSHAFITLAWASVSHPACQLSLSCHLEPPIPPKTSIALLAHRTPSVTSYMCLSTRYPHLGRPAPEEIPPLHPAATRRGEVDLDRLSTSSNRPADTSDAPTTTTTPAHQQPPTPASTTSPAAPPTQPFSATVAPSSPARPGPGDVSGANIESSSDLSTASPPPPQPAQILGRRRRSSSHYHPQEAPPASAAAASGADTQAEPEPKRRRRAPLDMVGTDDNGAPSNGVVPQPGANGTSPSSPLRTSNGGTANGDAKSLIATNGSSEKGKRAGAGSNPDTYFGHNREEVTRILIQALTDMGYQDAAQNVSHESGFNLESPTVAAFRSSVLRGAWGETEKLLNGATTTDEKGEAGNGLVLAAGSNRSTMRFWVRQQKYLELLELRDTTRALTALRNDLTPLSQDTEKLRLLSSLLMCRSTEDLMSKANWDGAKGRSRHRLLSELSKCISPSVMLPENRLAVLLDHVKRGQIDTCLYHTAASSPSLYSDHSCDRRNFPTEIALELSGLNGEIWQLQFSHDGSRLAACGSGKTVAIWETTNYRVVGLLGDHGGGVGNLSWSPDDKMIVTCSQDNYARLWDVESKTIIKKLPSFNHPVSGCLWAADNKSFVLGGLSSNGLCTFFVDGDEILEWDADHRVQDLALSPDGRWLVALDDQQTYHVYDARTRAPVYSHELRTRPTSVSISADSRHMLLNKRDGEAQLIDIETKSPKQKFLGHTGGEFLIRSALGGANEAFVVSGSEDGNILIWHKSTGAAIERLPGHNPRCNAVAWNPTDPCMLASGGDDCFVKIWSNKTRAAELRDAYALSAWETPNPDEDL</sequence>
<proteinExistence type="predicted"/>
<evidence type="ECO:0000313" key="7">
    <source>
        <dbReference type="EMBL" id="EGX96730.1"/>
    </source>
</evidence>
<name>G3J4R5_CORMM</name>
<dbReference type="OMA" id="TCAMNAK"/>
<dbReference type="STRING" id="983644.G3J4R5"/>
<dbReference type="InterPro" id="IPR015943">
    <property type="entry name" value="WD40/YVTN_repeat-like_dom_sf"/>
</dbReference>
<dbReference type="RefSeq" id="XP_006666607.1">
    <property type="nucleotide sequence ID" value="XM_006666544.1"/>
</dbReference>
<dbReference type="GeneID" id="18163419"/>
<dbReference type="GO" id="GO:0034657">
    <property type="term" value="C:GID complex"/>
    <property type="evidence" value="ECO:0007669"/>
    <property type="project" value="TreeGrafter"/>
</dbReference>
<gene>
    <name evidence="7" type="ORF">CCM_01388</name>
</gene>
<dbReference type="GO" id="GO:0043161">
    <property type="term" value="P:proteasome-mediated ubiquitin-dependent protein catabolic process"/>
    <property type="evidence" value="ECO:0007669"/>
    <property type="project" value="TreeGrafter"/>
</dbReference>
<dbReference type="eggNOG" id="KOG0293">
    <property type="taxonomic scope" value="Eukaryota"/>
</dbReference>
<dbReference type="InterPro" id="IPR001680">
    <property type="entry name" value="WD40_rpt"/>
</dbReference>
<dbReference type="InterPro" id="IPR019775">
    <property type="entry name" value="WD40_repeat_CS"/>
</dbReference>
<dbReference type="InterPro" id="IPR054080">
    <property type="entry name" value="TPR1-like_2nd"/>
</dbReference>
<dbReference type="OrthoDB" id="972532at2759"/>
<comment type="function">
    <text evidence="1">Involved in the proteasome-dependent degradation of fructose-1,6-bisphosphatase.</text>
</comment>